<protein>
    <submittedName>
        <fullName evidence="2">Uncharacterized protein</fullName>
    </submittedName>
</protein>
<sequence length="170" mass="18165">MDGGSALKEGAMGGFGESEGGKEGREGVVGRSRECDDESRWVFLVVERDDGPSSQAEAISCLCGRPRPQTILDDPAYVTPGWRTLGEGVEWSESWRSSSKQASSTMGAGLRLAQAATTRYSCSRGTDARCAQPAAEASFETKALRLTGDEMKQASRLAVHQGTLRVSTRT</sequence>
<evidence type="ECO:0000256" key="1">
    <source>
        <dbReference type="SAM" id="MobiDB-lite"/>
    </source>
</evidence>
<dbReference type="EMBL" id="MU004294">
    <property type="protein sequence ID" value="KAF2661366.1"/>
    <property type="molecule type" value="Genomic_DNA"/>
</dbReference>
<accession>A0A6A6TPI8</accession>
<feature type="compositionally biased region" description="Basic and acidic residues" evidence="1">
    <location>
        <begin position="19"/>
        <end position="36"/>
    </location>
</feature>
<dbReference type="Proteomes" id="UP000799324">
    <property type="component" value="Unassembled WGS sequence"/>
</dbReference>
<organism evidence="2 3">
    <name type="scientific">Lophiostoma macrostomum CBS 122681</name>
    <dbReference type="NCBI Taxonomy" id="1314788"/>
    <lineage>
        <taxon>Eukaryota</taxon>
        <taxon>Fungi</taxon>
        <taxon>Dikarya</taxon>
        <taxon>Ascomycota</taxon>
        <taxon>Pezizomycotina</taxon>
        <taxon>Dothideomycetes</taxon>
        <taxon>Pleosporomycetidae</taxon>
        <taxon>Pleosporales</taxon>
        <taxon>Lophiostomataceae</taxon>
        <taxon>Lophiostoma</taxon>
    </lineage>
</organism>
<keyword evidence="3" id="KW-1185">Reference proteome</keyword>
<evidence type="ECO:0000313" key="2">
    <source>
        <dbReference type="EMBL" id="KAF2661366.1"/>
    </source>
</evidence>
<name>A0A6A6TPI8_9PLEO</name>
<reference evidence="2" key="1">
    <citation type="journal article" date="2020" name="Stud. Mycol.">
        <title>101 Dothideomycetes genomes: a test case for predicting lifestyles and emergence of pathogens.</title>
        <authorList>
            <person name="Haridas S."/>
            <person name="Albert R."/>
            <person name="Binder M."/>
            <person name="Bloem J."/>
            <person name="Labutti K."/>
            <person name="Salamov A."/>
            <person name="Andreopoulos B."/>
            <person name="Baker S."/>
            <person name="Barry K."/>
            <person name="Bills G."/>
            <person name="Bluhm B."/>
            <person name="Cannon C."/>
            <person name="Castanera R."/>
            <person name="Culley D."/>
            <person name="Daum C."/>
            <person name="Ezra D."/>
            <person name="Gonzalez J."/>
            <person name="Henrissat B."/>
            <person name="Kuo A."/>
            <person name="Liang C."/>
            <person name="Lipzen A."/>
            <person name="Lutzoni F."/>
            <person name="Magnuson J."/>
            <person name="Mondo S."/>
            <person name="Nolan M."/>
            <person name="Ohm R."/>
            <person name="Pangilinan J."/>
            <person name="Park H.-J."/>
            <person name="Ramirez L."/>
            <person name="Alfaro M."/>
            <person name="Sun H."/>
            <person name="Tritt A."/>
            <person name="Yoshinaga Y."/>
            <person name="Zwiers L.-H."/>
            <person name="Turgeon B."/>
            <person name="Goodwin S."/>
            <person name="Spatafora J."/>
            <person name="Crous P."/>
            <person name="Grigoriev I."/>
        </authorList>
    </citation>
    <scope>NUCLEOTIDE SEQUENCE</scope>
    <source>
        <strain evidence="2">CBS 122681</strain>
    </source>
</reference>
<feature type="region of interest" description="Disordered" evidence="1">
    <location>
        <begin position="1"/>
        <end position="36"/>
    </location>
</feature>
<evidence type="ECO:0000313" key="3">
    <source>
        <dbReference type="Proteomes" id="UP000799324"/>
    </source>
</evidence>
<dbReference type="AlphaFoldDB" id="A0A6A6TPI8"/>
<gene>
    <name evidence="2" type="ORF">K491DRAFT_451026</name>
</gene>
<proteinExistence type="predicted"/>